<keyword evidence="5" id="KW-0862">Zinc</keyword>
<keyword evidence="7" id="KW-0539">Nucleus</keyword>
<dbReference type="CDD" id="cd05839">
    <property type="entry name" value="PWWP_BRPF"/>
    <property type="match status" value="1"/>
</dbReference>
<feature type="compositionally biased region" description="Low complexity" evidence="10">
    <location>
        <begin position="682"/>
        <end position="694"/>
    </location>
</feature>
<name>A0A1Y1UM83_9TREE</name>
<dbReference type="Proteomes" id="UP000193218">
    <property type="component" value="Unassembled WGS sequence"/>
</dbReference>
<dbReference type="CDD" id="cd15492">
    <property type="entry name" value="PHD_BRPF_JADE_like"/>
    <property type="match status" value="1"/>
</dbReference>
<evidence type="ECO:0000256" key="7">
    <source>
        <dbReference type="ARBA" id="ARBA00023242"/>
    </source>
</evidence>
<feature type="region of interest" description="Disordered" evidence="10">
    <location>
        <begin position="958"/>
        <end position="985"/>
    </location>
</feature>
<dbReference type="InterPro" id="IPR019542">
    <property type="entry name" value="Enhancer_polycomb-like_N"/>
</dbReference>
<dbReference type="InterPro" id="IPR036427">
    <property type="entry name" value="Bromodomain-like_sf"/>
</dbReference>
<dbReference type="Gene3D" id="2.30.30.140">
    <property type="match status" value="1"/>
</dbReference>
<dbReference type="SUPFAM" id="SSF63748">
    <property type="entry name" value="Tudor/PWWP/MBT"/>
    <property type="match status" value="1"/>
</dbReference>
<evidence type="ECO:0000256" key="6">
    <source>
        <dbReference type="ARBA" id="ARBA00023117"/>
    </source>
</evidence>
<dbReference type="STRING" id="4999.A0A1Y1UM83"/>
<evidence type="ECO:0000256" key="3">
    <source>
        <dbReference type="ARBA" id="ARBA00022737"/>
    </source>
</evidence>
<feature type="compositionally biased region" description="Basic and acidic residues" evidence="10">
    <location>
        <begin position="663"/>
        <end position="677"/>
    </location>
</feature>
<dbReference type="GO" id="GO:0008270">
    <property type="term" value="F:zinc ion binding"/>
    <property type="evidence" value="ECO:0007669"/>
    <property type="project" value="UniProtKB-KW"/>
</dbReference>
<dbReference type="GO" id="GO:0006325">
    <property type="term" value="P:chromatin organization"/>
    <property type="evidence" value="ECO:0007669"/>
    <property type="project" value="UniProtKB-ARBA"/>
</dbReference>
<protein>
    <submittedName>
        <fullName evidence="15">PHD-zinc-finger like domain-domain-containing protein</fullName>
    </submittedName>
</protein>
<keyword evidence="3" id="KW-0677">Repeat</keyword>
<comment type="subcellular location">
    <subcellularLocation>
        <location evidence="1">Nucleus</location>
    </subcellularLocation>
</comment>
<dbReference type="InParanoid" id="A0A1Y1UM83"/>
<dbReference type="InterPro" id="IPR001487">
    <property type="entry name" value="Bromodomain"/>
</dbReference>
<dbReference type="GO" id="GO:0005634">
    <property type="term" value="C:nucleus"/>
    <property type="evidence" value="ECO:0007669"/>
    <property type="project" value="UniProtKB-SubCell"/>
</dbReference>
<dbReference type="AlphaFoldDB" id="A0A1Y1UM83"/>
<gene>
    <name evidence="15" type="ORF">BD324DRAFT_618522</name>
</gene>
<keyword evidence="16" id="KW-1185">Reference proteome</keyword>
<dbReference type="Pfam" id="PF10513">
    <property type="entry name" value="EPL1"/>
    <property type="match status" value="1"/>
</dbReference>
<dbReference type="InterPro" id="IPR019787">
    <property type="entry name" value="Znf_PHD-finger"/>
</dbReference>
<dbReference type="PROSITE" id="PS51805">
    <property type="entry name" value="EPHD"/>
    <property type="match status" value="1"/>
</dbReference>
<dbReference type="SMART" id="SM00297">
    <property type="entry name" value="BROMO"/>
    <property type="match status" value="1"/>
</dbReference>
<feature type="compositionally biased region" description="Basic residues" evidence="10">
    <location>
        <begin position="332"/>
        <end position="342"/>
    </location>
</feature>
<evidence type="ECO:0000259" key="13">
    <source>
        <dbReference type="PROSITE" id="PS50812"/>
    </source>
</evidence>
<feature type="region of interest" description="Disordered" evidence="10">
    <location>
        <begin position="642"/>
        <end position="735"/>
    </location>
</feature>
<keyword evidence="4 9" id="KW-0863">Zinc-finger</keyword>
<dbReference type="InterPro" id="IPR050701">
    <property type="entry name" value="Histone_Mod_Regulator"/>
</dbReference>
<dbReference type="PROSITE" id="PS01359">
    <property type="entry name" value="ZF_PHD_1"/>
    <property type="match status" value="1"/>
</dbReference>
<feature type="region of interest" description="Disordered" evidence="10">
    <location>
        <begin position="784"/>
        <end position="941"/>
    </location>
</feature>
<feature type="compositionally biased region" description="Low complexity" evidence="10">
    <location>
        <begin position="825"/>
        <end position="846"/>
    </location>
</feature>
<dbReference type="Gene3D" id="1.20.920.10">
    <property type="entry name" value="Bromodomain-like"/>
    <property type="match status" value="1"/>
</dbReference>
<dbReference type="PANTHER" id="PTHR13793:SF107">
    <property type="entry name" value="BROMODOMAIN-CONTAINING PROTEIN HOMOLOG"/>
    <property type="match status" value="1"/>
</dbReference>
<dbReference type="PRINTS" id="PR00503">
    <property type="entry name" value="BROMODOMAIN"/>
</dbReference>
<evidence type="ECO:0000256" key="8">
    <source>
        <dbReference type="PROSITE-ProRule" id="PRU00035"/>
    </source>
</evidence>
<evidence type="ECO:0000259" key="12">
    <source>
        <dbReference type="PROSITE" id="PS50016"/>
    </source>
</evidence>
<dbReference type="FunFam" id="3.30.40.10:FF:000007">
    <property type="entry name" value="Bromodomain containing 1, isoform CRA_b"/>
    <property type="match status" value="1"/>
</dbReference>
<keyword evidence="6 8" id="KW-0103">Bromodomain</keyword>
<feature type="compositionally biased region" description="Polar residues" evidence="10">
    <location>
        <begin position="704"/>
        <end position="714"/>
    </location>
</feature>
<feature type="region of interest" description="Disordered" evidence="10">
    <location>
        <begin position="302"/>
        <end position="357"/>
    </location>
</feature>
<dbReference type="PANTHER" id="PTHR13793">
    <property type="entry name" value="PHD FINGER PROTEINS"/>
    <property type="match status" value="1"/>
</dbReference>
<dbReference type="RefSeq" id="XP_021872965.1">
    <property type="nucleotide sequence ID" value="XM_022015040.1"/>
</dbReference>
<feature type="compositionally biased region" description="Acidic residues" evidence="10">
    <location>
        <begin position="306"/>
        <end position="316"/>
    </location>
</feature>
<accession>A0A1Y1UM83</accession>
<evidence type="ECO:0000256" key="5">
    <source>
        <dbReference type="ARBA" id="ARBA00022833"/>
    </source>
</evidence>
<dbReference type="InterPro" id="IPR019786">
    <property type="entry name" value="Zinc_finger_PHD-type_CS"/>
</dbReference>
<dbReference type="InterPro" id="IPR034732">
    <property type="entry name" value="EPHD"/>
</dbReference>
<dbReference type="SMART" id="SM00293">
    <property type="entry name" value="PWWP"/>
    <property type="match status" value="1"/>
</dbReference>
<evidence type="ECO:0000259" key="11">
    <source>
        <dbReference type="PROSITE" id="PS50014"/>
    </source>
</evidence>
<sequence>MPILESAADQKYQHSLPTVSFRIVEDDKALLAPAGVHSEQSRSYGYNDFSDFERPEFYIRYIEPIEAELKGQVEYDMDEQDQAWLDNINAERKKDQSGPISYEVFEIMVDKLEKEWFDLIKRVPQPASHLPVEDSRCSICDDPEGENSNAIVFCDGCNLAVHQDCYGVPYIPEGQWLCRKCTVAPENPVSCLFCPNEGGAFKQTTTGHWAHLLCSIWIPEVTVSNAIYMEPVDGVEMVPKSRWKLICSLCRERVGACIQCDNKSCFTAFHVTCARQMGLLMSMKAMSTDGQLRAFCEKHLPAGSQDDFDEDEDEDGSNYSGTPVAQPPPKPRVQHRLPKRKIGPVTTKSARAHTKSYRPGPPIVPQVIVQTLLDYIAKFLIRKKQPFVERLCRYWSLKREARRGAPLLKRLHLEPWTAASASKQQTDAEKATKLKFLTMLRNDLEKVRLLAELVRKREKEKLRQTQLINDMVDQFIFPYYGRLRLTLEKISAMDRQEIFLHPINAMEVPDYYDVVKEPMCWLYIDDKIERNRYRNVEEFKHDVNLVLDNAILYNAPETTFSRIAKRIKANAKPLLEDLDSILEWSSLRPSLADGDEPMTADDVEPSGDLEPSLVLLSSLLAKPAGGTEGSVDHLAELFRFALDKPRAPTPPPEPPKKRNYMSAEDKKRRWEEREQQAKQRVAARSSRATAAAARAFEEEAGLDTQHTPKASGQRTRGRDKHVEEQEVAAHASHSNQVGVVGYETVAVLSDRERRAQERTLDLVTEDVDNQDLFKRFNVGWVLPEGSKRRRPDKPERPPDPPKTQVTQAKSEPSPEPDEPLEHRPLPSSRPSSLTPVSSSSSSATEPLPEPARPRRGAPAVQAEDIYRSGRKRKQPDSPEPVNNTKKRKAKEVEEDPKPETRASVTSHKPPSRPRPRRSTAAPRSVSAKPAGDEEEDPYPPSTLVWAKLTSFPFFPAEIIDQDDDDPSEIPPSVFKNRAQAEKDNGATGQRTWLVRFFDAQASYGWIPASRLDLLGEDNNLDEMYLAGKEKSRVKGFKSAHVKTACRKAYREALAQMEVEEDE</sequence>
<evidence type="ECO:0000256" key="2">
    <source>
        <dbReference type="ARBA" id="ARBA00022723"/>
    </source>
</evidence>
<evidence type="ECO:0000256" key="10">
    <source>
        <dbReference type="SAM" id="MobiDB-lite"/>
    </source>
</evidence>
<feature type="domain" description="Bromo" evidence="11">
    <location>
        <begin position="491"/>
        <end position="561"/>
    </location>
</feature>
<evidence type="ECO:0000256" key="9">
    <source>
        <dbReference type="PROSITE-ProRule" id="PRU00146"/>
    </source>
</evidence>
<dbReference type="Pfam" id="PF13832">
    <property type="entry name" value="zf-HC5HC2H_2"/>
    <property type="match status" value="1"/>
</dbReference>
<proteinExistence type="predicted"/>
<comment type="caution">
    <text evidence="15">The sequence shown here is derived from an EMBL/GenBank/DDBJ whole genome shotgun (WGS) entry which is preliminary data.</text>
</comment>
<evidence type="ECO:0000259" key="14">
    <source>
        <dbReference type="PROSITE" id="PS51805"/>
    </source>
</evidence>
<dbReference type="Pfam" id="PF00855">
    <property type="entry name" value="PWWP"/>
    <property type="match status" value="1"/>
</dbReference>
<feature type="domain" description="PWWP" evidence="13">
    <location>
        <begin position="940"/>
        <end position="1017"/>
    </location>
</feature>
<evidence type="ECO:0000313" key="15">
    <source>
        <dbReference type="EMBL" id="ORX39102.1"/>
    </source>
</evidence>
<dbReference type="InterPro" id="IPR011011">
    <property type="entry name" value="Znf_FYVE_PHD"/>
</dbReference>
<feature type="domain" description="PHD-type" evidence="12">
    <location>
        <begin position="134"/>
        <end position="184"/>
    </location>
</feature>
<organism evidence="15 16">
    <name type="scientific">Kockovaella imperatae</name>
    <dbReference type="NCBI Taxonomy" id="4999"/>
    <lineage>
        <taxon>Eukaryota</taxon>
        <taxon>Fungi</taxon>
        <taxon>Dikarya</taxon>
        <taxon>Basidiomycota</taxon>
        <taxon>Agaricomycotina</taxon>
        <taxon>Tremellomycetes</taxon>
        <taxon>Tremellales</taxon>
        <taxon>Cuniculitremaceae</taxon>
        <taxon>Kockovaella</taxon>
    </lineage>
</organism>
<dbReference type="GO" id="GO:0006357">
    <property type="term" value="P:regulation of transcription by RNA polymerase II"/>
    <property type="evidence" value="ECO:0007669"/>
    <property type="project" value="TreeGrafter"/>
</dbReference>
<dbReference type="OrthoDB" id="20839at2759"/>
<dbReference type="PROSITE" id="PS50014">
    <property type="entry name" value="BROMODOMAIN_2"/>
    <property type="match status" value="1"/>
</dbReference>
<evidence type="ECO:0000256" key="1">
    <source>
        <dbReference type="ARBA" id="ARBA00004123"/>
    </source>
</evidence>
<dbReference type="InterPro" id="IPR000313">
    <property type="entry name" value="PWWP_dom"/>
</dbReference>
<dbReference type="GeneID" id="33556848"/>
<evidence type="ECO:0000313" key="16">
    <source>
        <dbReference type="Proteomes" id="UP000193218"/>
    </source>
</evidence>
<dbReference type="Pfam" id="PF13831">
    <property type="entry name" value="PHD_2"/>
    <property type="match status" value="1"/>
</dbReference>
<feature type="compositionally biased region" description="Low complexity" evidence="10">
    <location>
        <begin position="918"/>
        <end position="927"/>
    </location>
</feature>
<dbReference type="Pfam" id="PF00439">
    <property type="entry name" value="Bromodomain"/>
    <property type="match status" value="1"/>
</dbReference>
<dbReference type="FunFam" id="3.30.40.10:FF:000008">
    <property type="entry name" value="Bromodomain containing 1, isoform CRA_a"/>
    <property type="match status" value="1"/>
</dbReference>
<dbReference type="PROSITE" id="PS50812">
    <property type="entry name" value="PWWP"/>
    <property type="match status" value="1"/>
</dbReference>
<dbReference type="PROSITE" id="PS50016">
    <property type="entry name" value="ZF_PHD_2"/>
    <property type="match status" value="1"/>
</dbReference>
<evidence type="ECO:0000256" key="4">
    <source>
        <dbReference type="ARBA" id="ARBA00022771"/>
    </source>
</evidence>
<dbReference type="InterPro" id="IPR013083">
    <property type="entry name" value="Znf_RING/FYVE/PHD"/>
</dbReference>
<feature type="domain" description="PHD-type" evidence="14">
    <location>
        <begin position="188"/>
        <end position="300"/>
    </location>
</feature>
<reference evidence="15 16" key="1">
    <citation type="submission" date="2017-03" db="EMBL/GenBank/DDBJ databases">
        <title>Widespread Adenine N6-methylation of Active Genes in Fungi.</title>
        <authorList>
            <consortium name="DOE Joint Genome Institute"/>
            <person name="Mondo S.J."/>
            <person name="Dannebaum R.O."/>
            <person name="Kuo R.C."/>
            <person name="Louie K.B."/>
            <person name="Bewick A.J."/>
            <person name="Labutti K."/>
            <person name="Haridas S."/>
            <person name="Kuo A."/>
            <person name="Salamov A."/>
            <person name="Ahrendt S.R."/>
            <person name="Lau R."/>
            <person name="Bowen B.P."/>
            <person name="Lipzen A."/>
            <person name="Sullivan W."/>
            <person name="Andreopoulos W.B."/>
            <person name="Clum A."/>
            <person name="Lindquist E."/>
            <person name="Daum C."/>
            <person name="Northen T.R."/>
            <person name="Ramamoorthy G."/>
            <person name="Schmitz R.J."/>
            <person name="Gryganskyi A."/>
            <person name="Culley D."/>
            <person name="Magnuson J."/>
            <person name="James T.Y."/>
            <person name="O'Malley M.A."/>
            <person name="Stajich J.E."/>
            <person name="Spatafora J.W."/>
            <person name="Visel A."/>
            <person name="Grigoriev I.V."/>
        </authorList>
    </citation>
    <scope>NUCLEOTIDE SEQUENCE [LARGE SCALE GENOMIC DNA]</scope>
    <source>
        <strain evidence="15 16">NRRL Y-17943</strain>
    </source>
</reference>
<dbReference type="InterPro" id="IPR001965">
    <property type="entry name" value="Znf_PHD"/>
</dbReference>
<dbReference type="SUPFAM" id="SSF57903">
    <property type="entry name" value="FYVE/PHD zinc finger"/>
    <property type="match status" value="1"/>
</dbReference>
<dbReference type="SUPFAM" id="SSF47370">
    <property type="entry name" value="Bromodomain"/>
    <property type="match status" value="1"/>
</dbReference>
<keyword evidence="2" id="KW-0479">Metal-binding</keyword>
<dbReference type="EMBL" id="NBSH01000003">
    <property type="protein sequence ID" value="ORX39102.1"/>
    <property type="molecule type" value="Genomic_DNA"/>
</dbReference>
<dbReference type="SMART" id="SM00249">
    <property type="entry name" value="PHD"/>
    <property type="match status" value="2"/>
</dbReference>
<dbReference type="Gene3D" id="3.30.40.10">
    <property type="entry name" value="Zinc/RING finger domain, C3HC4 (zinc finger)"/>
    <property type="match status" value="2"/>
</dbReference>